<evidence type="ECO:0000313" key="1">
    <source>
        <dbReference type="EMBL" id="AOW01780.1"/>
    </source>
</evidence>
<name>A0A1D8N813_YARLL</name>
<dbReference type="EMBL" id="CP017554">
    <property type="protein sequence ID" value="AOW01780.1"/>
    <property type="molecule type" value="Genomic_DNA"/>
</dbReference>
<protein>
    <submittedName>
        <fullName evidence="1">Uncharacterized protein</fullName>
    </submittedName>
</protein>
<evidence type="ECO:0000313" key="3">
    <source>
        <dbReference type="Proteomes" id="UP000182444"/>
    </source>
</evidence>
<sequence>MTTATFTGTAMKIHISVVDPASSTLSGYINDTTFFQGDILGDRWNYESRRWGWNQIRSPWLGIDSTATYLRLREVYSLRKGSDAQKQYHVSLKNGVMRVSRGGQETVLYRDTHNGRFRSRI</sequence>
<evidence type="ECO:0000313" key="2">
    <source>
        <dbReference type="EMBL" id="RDW28388.1"/>
    </source>
</evidence>
<dbReference type="VEuPathDB" id="FungiDB:YALI0_B16148g"/>
<dbReference type="Proteomes" id="UP000182444">
    <property type="component" value="Chromosome 1B"/>
</dbReference>
<dbReference type="VEuPathDB" id="FungiDB:YALI1_B21104g"/>
<dbReference type="AlphaFoldDB" id="A0A1D8N813"/>
<accession>A0A1D8N813</accession>
<evidence type="ECO:0000313" key="4">
    <source>
        <dbReference type="Proteomes" id="UP000256601"/>
    </source>
</evidence>
<reference evidence="2 4" key="2">
    <citation type="submission" date="2018-07" db="EMBL/GenBank/DDBJ databases">
        <title>Draft Genome Assemblies for Five Robust Yarrowia lipolytica Strains Exhibiting High Lipid Production and Pentose Sugar Utilization and Sugar Alcohol Secretion from Undetoxified Lignocellulosic Biomass Hydrolysates.</title>
        <authorList>
            <consortium name="DOE Joint Genome Institute"/>
            <person name="Walker C."/>
            <person name="Ryu S."/>
            <person name="Na H."/>
            <person name="Zane M."/>
            <person name="LaButti K."/>
            <person name="Lipzen A."/>
            <person name="Haridas S."/>
            <person name="Barry K."/>
            <person name="Grigoriev I.V."/>
            <person name="Quarterman J."/>
            <person name="Slininger P."/>
            <person name="Dien B."/>
            <person name="Trinh C.T."/>
        </authorList>
    </citation>
    <scope>NUCLEOTIDE SEQUENCE [LARGE SCALE GENOMIC DNA]</scope>
    <source>
        <strain evidence="2 4">YB392</strain>
    </source>
</reference>
<gene>
    <name evidence="2" type="ORF">B0I71DRAFT_127493</name>
    <name evidence="1" type="ORF">YALI1_B21104g</name>
</gene>
<dbReference type="Proteomes" id="UP000256601">
    <property type="component" value="Unassembled WGS sequence"/>
</dbReference>
<reference evidence="1 3" key="1">
    <citation type="journal article" date="2016" name="PLoS ONE">
        <title>Sequence Assembly of Yarrowia lipolytica Strain W29/CLIB89 Shows Transposable Element Diversity.</title>
        <authorList>
            <person name="Magnan C."/>
            <person name="Yu J."/>
            <person name="Chang I."/>
            <person name="Jahn E."/>
            <person name="Kanomata Y."/>
            <person name="Wu J."/>
            <person name="Zeller M."/>
            <person name="Oakes M."/>
            <person name="Baldi P."/>
            <person name="Sandmeyer S."/>
        </authorList>
    </citation>
    <scope>NUCLEOTIDE SEQUENCE [LARGE SCALE GENOMIC DNA]</scope>
    <source>
        <strain evidence="1">CLIB89</strain>
        <strain evidence="3">CLIB89(W29)</strain>
    </source>
</reference>
<organism evidence="1 3">
    <name type="scientific">Yarrowia lipolytica</name>
    <name type="common">Candida lipolytica</name>
    <dbReference type="NCBI Taxonomy" id="4952"/>
    <lineage>
        <taxon>Eukaryota</taxon>
        <taxon>Fungi</taxon>
        <taxon>Dikarya</taxon>
        <taxon>Ascomycota</taxon>
        <taxon>Saccharomycotina</taxon>
        <taxon>Dipodascomycetes</taxon>
        <taxon>Dipodascales</taxon>
        <taxon>Dipodascales incertae sedis</taxon>
        <taxon>Yarrowia</taxon>
    </lineage>
</organism>
<proteinExistence type="predicted"/>
<dbReference type="EMBL" id="KZ858953">
    <property type="protein sequence ID" value="RDW28388.1"/>
    <property type="molecule type" value="Genomic_DNA"/>
</dbReference>